<dbReference type="InterPro" id="IPR023385">
    <property type="entry name" value="YopX-like_C"/>
</dbReference>
<keyword evidence="3" id="KW-1185">Reference proteome</keyword>
<proteinExistence type="predicted"/>
<dbReference type="Gene3D" id="2.30.30.290">
    <property type="entry name" value="YopX-like domains"/>
    <property type="match status" value="1"/>
</dbReference>
<reference evidence="2 3" key="1">
    <citation type="submission" date="2019-03" db="EMBL/GenBank/DDBJ databases">
        <title>San Antonio Military Medical Center submission to MRSN (WRAIR), pending publication.</title>
        <authorList>
            <person name="Blyth D.M."/>
            <person name="Mccarthy S.L."/>
            <person name="Schall S.E."/>
            <person name="Stam J.A."/>
            <person name="Ong A.C."/>
            <person name="Mcgann P.T."/>
        </authorList>
    </citation>
    <scope>NUCLEOTIDE SEQUENCE [LARGE SCALE GENOMIC DNA]</scope>
    <source>
        <strain evidence="2 3">MRSN571793</strain>
    </source>
</reference>
<dbReference type="OrthoDB" id="1809393at2"/>
<dbReference type="AlphaFoldDB" id="A0A4Y8L2B7"/>
<evidence type="ECO:0000313" key="2">
    <source>
        <dbReference type="EMBL" id="TFD96693.1"/>
    </source>
</evidence>
<dbReference type="Pfam" id="PF09643">
    <property type="entry name" value="YopX"/>
    <property type="match status" value="1"/>
</dbReference>
<protein>
    <recommendedName>
        <fullName evidence="1">YopX protein domain-containing protein</fullName>
    </recommendedName>
</protein>
<gene>
    <name evidence="2" type="ORF">E2605_07690</name>
</gene>
<organism evidence="2 3">
    <name type="scientific">Dysgonomonas capnocytophagoides</name>
    <dbReference type="NCBI Taxonomy" id="45254"/>
    <lineage>
        <taxon>Bacteria</taxon>
        <taxon>Pseudomonadati</taxon>
        <taxon>Bacteroidota</taxon>
        <taxon>Bacteroidia</taxon>
        <taxon>Bacteroidales</taxon>
        <taxon>Dysgonomonadaceae</taxon>
        <taxon>Dysgonomonas</taxon>
    </lineage>
</organism>
<feature type="domain" description="YopX protein" evidence="1">
    <location>
        <begin position="27"/>
        <end position="113"/>
    </location>
</feature>
<dbReference type="EMBL" id="SOML01000004">
    <property type="protein sequence ID" value="TFD96693.1"/>
    <property type="molecule type" value="Genomic_DNA"/>
</dbReference>
<dbReference type="RefSeq" id="WP_134436016.1">
    <property type="nucleotide sequence ID" value="NZ_SOML01000004.1"/>
</dbReference>
<dbReference type="InterPro" id="IPR019096">
    <property type="entry name" value="YopX_protein"/>
</dbReference>
<evidence type="ECO:0000259" key="1">
    <source>
        <dbReference type="Pfam" id="PF09643"/>
    </source>
</evidence>
<dbReference type="SUPFAM" id="SSF159006">
    <property type="entry name" value="YopX-like"/>
    <property type="match status" value="1"/>
</dbReference>
<comment type="caution">
    <text evidence="2">The sequence shown here is derived from an EMBL/GenBank/DDBJ whole genome shotgun (WGS) entry which is preliminary data.</text>
</comment>
<accession>A0A4Y8L2B7</accession>
<sequence length="117" mass="14280">MRQIKFRYVYRNIDTDEIKTVIKDITQIEKDSEPYMDKWVLISRDEFSSLYDKNGNEIYERDILLKDFRYYTVEFYNGSFWLSNNNRRRICRMSDNESDSEIIGSIHDNPELLNEKQ</sequence>
<dbReference type="Proteomes" id="UP000297861">
    <property type="component" value="Unassembled WGS sequence"/>
</dbReference>
<evidence type="ECO:0000313" key="3">
    <source>
        <dbReference type="Proteomes" id="UP000297861"/>
    </source>
</evidence>
<name>A0A4Y8L2B7_9BACT</name>